<keyword evidence="5 7" id="KW-1278">Translocase</keyword>
<dbReference type="PROSITE" id="PS00211">
    <property type="entry name" value="ABC_TRANSPORTER_1"/>
    <property type="match status" value="1"/>
</dbReference>
<evidence type="ECO:0000256" key="6">
    <source>
        <dbReference type="ARBA" id="ARBA00023136"/>
    </source>
</evidence>
<keyword evidence="1 7" id="KW-0813">Transport</keyword>
<feature type="domain" description="ABC transporter" evidence="8">
    <location>
        <begin position="7"/>
        <end position="237"/>
    </location>
</feature>
<organism evidence="10">
    <name type="scientific">Candidatus Kentrum sp. FM</name>
    <dbReference type="NCBI Taxonomy" id="2126340"/>
    <lineage>
        <taxon>Bacteria</taxon>
        <taxon>Pseudomonadati</taxon>
        <taxon>Pseudomonadota</taxon>
        <taxon>Gammaproteobacteria</taxon>
        <taxon>Candidatus Kentrum</taxon>
    </lineage>
</organism>
<dbReference type="InterPro" id="IPR008995">
    <property type="entry name" value="Mo/tungstate-bd_C_term_dom"/>
</dbReference>
<dbReference type="GO" id="GO:0016887">
    <property type="term" value="F:ATP hydrolysis activity"/>
    <property type="evidence" value="ECO:0007669"/>
    <property type="project" value="InterPro"/>
</dbReference>
<dbReference type="Pfam" id="PF08402">
    <property type="entry name" value="TOBE_2"/>
    <property type="match status" value="1"/>
</dbReference>
<evidence type="ECO:0000259" key="8">
    <source>
        <dbReference type="PROSITE" id="PS50893"/>
    </source>
</evidence>
<dbReference type="PANTHER" id="PTHR42781">
    <property type="entry name" value="SPERMIDINE/PUTRESCINE IMPORT ATP-BINDING PROTEIN POTA"/>
    <property type="match status" value="1"/>
</dbReference>
<evidence type="ECO:0000313" key="11">
    <source>
        <dbReference type="EMBL" id="VFK11418.1"/>
    </source>
</evidence>
<dbReference type="InterPro" id="IPR005893">
    <property type="entry name" value="PotA-like"/>
</dbReference>
<dbReference type="SUPFAM" id="SSF52540">
    <property type="entry name" value="P-loop containing nucleoside triphosphate hydrolases"/>
    <property type="match status" value="1"/>
</dbReference>
<dbReference type="InterPro" id="IPR013611">
    <property type="entry name" value="Transp-assoc_OB_typ2"/>
</dbReference>
<dbReference type="InterPro" id="IPR003439">
    <property type="entry name" value="ABC_transporter-like_ATP-bd"/>
</dbReference>
<keyword evidence="4 7" id="KW-0067">ATP-binding</keyword>
<evidence type="ECO:0000256" key="1">
    <source>
        <dbReference type="ARBA" id="ARBA00022448"/>
    </source>
</evidence>
<dbReference type="Pfam" id="PF00005">
    <property type="entry name" value="ABC_tran"/>
    <property type="match status" value="1"/>
</dbReference>
<dbReference type="Gene3D" id="3.40.50.300">
    <property type="entry name" value="P-loop containing nucleotide triphosphate hydrolases"/>
    <property type="match status" value="1"/>
</dbReference>
<dbReference type="SMART" id="SM00382">
    <property type="entry name" value="AAA"/>
    <property type="match status" value="1"/>
</dbReference>
<dbReference type="FunFam" id="3.40.50.300:FF:000133">
    <property type="entry name" value="Spermidine/putrescine import ATP-binding protein PotA"/>
    <property type="match status" value="1"/>
</dbReference>
<comment type="catalytic activity">
    <reaction evidence="7">
        <text>ATP + H2O + polyamine-[polyamine-binding protein]Side 1 = ADP + phosphate + polyamineSide 2 + [polyamine-binding protein]Side 1.</text>
        <dbReference type="EC" id="7.6.2.11"/>
    </reaction>
</comment>
<evidence type="ECO:0000256" key="3">
    <source>
        <dbReference type="ARBA" id="ARBA00022741"/>
    </source>
</evidence>
<proteinExistence type="inferred from homology"/>
<accession>A0A450SG08</accession>
<comment type="function">
    <text evidence="7">Part of the ABC transporter complex PotABCD involved in spermidine/putrescine import. Responsible for energy coupling to the transport system.</text>
</comment>
<reference evidence="10" key="1">
    <citation type="submission" date="2019-02" db="EMBL/GenBank/DDBJ databases">
        <authorList>
            <person name="Gruber-Vodicka R. H."/>
            <person name="Seah K. B. B."/>
        </authorList>
    </citation>
    <scope>NUCLEOTIDE SEQUENCE</scope>
    <source>
        <strain evidence="9">BECK_BZ163</strain>
        <strain evidence="11">BECK_BZ164</strain>
        <strain evidence="10">BECK_BZ165</strain>
    </source>
</reference>
<name>A0A450SG08_9GAMM</name>
<comment type="subunit">
    <text evidence="7">The complex is composed of two ATP-binding proteins (PotA), two transmembrane proteins (PotB and PotC) and a solute-binding protein (PotD).</text>
</comment>
<evidence type="ECO:0000256" key="7">
    <source>
        <dbReference type="RuleBase" id="RU364083"/>
    </source>
</evidence>
<dbReference type="PANTHER" id="PTHR42781:SF4">
    <property type="entry name" value="SPERMIDINE_PUTRESCINE IMPORT ATP-BINDING PROTEIN POTA"/>
    <property type="match status" value="1"/>
</dbReference>
<dbReference type="Gene3D" id="2.40.50.100">
    <property type="match status" value="1"/>
</dbReference>
<dbReference type="GO" id="GO:0043190">
    <property type="term" value="C:ATP-binding cassette (ABC) transporter complex"/>
    <property type="evidence" value="ECO:0007669"/>
    <property type="project" value="InterPro"/>
</dbReference>
<dbReference type="InterPro" id="IPR003593">
    <property type="entry name" value="AAA+_ATPase"/>
</dbReference>
<dbReference type="EMBL" id="CAADFL010000181">
    <property type="protein sequence ID" value="VFK11418.1"/>
    <property type="molecule type" value="Genomic_DNA"/>
</dbReference>
<protein>
    <recommendedName>
        <fullName evidence="7">Spermidine/putrescine import ATP-binding protein PotA</fullName>
        <ecNumber evidence="7">7.6.2.11</ecNumber>
    </recommendedName>
</protein>
<evidence type="ECO:0000313" key="10">
    <source>
        <dbReference type="EMBL" id="VFJ51880.1"/>
    </source>
</evidence>
<evidence type="ECO:0000256" key="4">
    <source>
        <dbReference type="ARBA" id="ARBA00022840"/>
    </source>
</evidence>
<dbReference type="EMBL" id="CAADFA010000102">
    <property type="protein sequence ID" value="VFJ51880.1"/>
    <property type="molecule type" value="Genomic_DNA"/>
</dbReference>
<dbReference type="EC" id="7.6.2.11" evidence="7"/>
<dbReference type="InterPro" id="IPR050093">
    <property type="entry name" value="ABC_SmlMolc_Importer"/>
</dbReference>
<dbReference type="AlphaFoldDB" id="A0A450SG08"/>
<dbReference type="GO" id="GO:0005524">
    <property type="term" value="F:ATP binding"/>
    <property type="evidence" value="ECO:0007669"/>
    <property type="project" value="UniProtKB-KW"/>
</dbReference>
<evidence type="ECO:0000256" key="5">
    <source>
        <dbReference type="ARBA" id="ARBA00022967"/>
    </source>
</evidence>
<dbReference type="PROSITE" id="PS50893">
    <property type="entry name" value="ABC_TRANSPORTER_2"/>
    <property type="match status" value="1"/>
</dbReference>
<evidence type="ECO:0000313" key="9">
    <source>
        <dbReference type="EMBL" id="VFJ50821.1"/>
    </source>
</evidence>
<gene>
    <name evidence="7" type="primary">potA</name>
    <name evidence="9" type="ORF">BECKFM1743A_GA0114220_100884</name>
    <name evidence="11" type="ORF">BECKFM1743B_GA0114221_101815</name>
    <name evidence="10" type="ORF">BECKFM1743C_GA0114222_101025</name>
</gene>
<dbReference type="EMBL" id="CAADEZ010000088">
    <property type="protein sequence ID" value="VFJ50821.1"/>
    <property type="molecule type" value="Genomic_DNA"/>
</dbReference>
<dbReference type="SUPFAM" id="SSF50331">
    <property type="entry name" value="MOP-like"/>
    <property type="match status" value="1"/>
</dbReference>
<dbReference type="GO" id="GO:0015847">
    <property type="term" value="P:putrescine transport"/>
    <property type="evidence" value="ECO:0007669"/>
    <property type="project" value="UniProtKB-ARBA"/>
</dbReference>
<dbReference type="NCBIfam" id="TIGR01187">
    <property type="entry name" value="potA"/>
    <property type="match status" value="1"/>
</dbReference>
<keyword evidence="2 7" id="KW-1003">Cell membrane</keyword>
<dbReference type="InterPro" id="IPR017871">
    <property type="entry name" value="ABC_transporter-like_CS"/>
</dbReference>
<comment type="similarity">
    <text evidence="7">Belongs to the ABC transporter superfamily. Spermidine/putrescine importer (TC 3.A.1.11.1) family.</text>
</comment>
<evidence type="ECO:0000256" key="2">
    <source>
        <dbReference type="ARBA" id="ARBA00022475"/>
    </source>
</evidence>
<keyword evidence="3 7" id="KW-0547">Nucleotide-binding</keyword>
<sequence length="378" mass="41482">MSNPSFIRVENVSRHFGSTRAVDRISLAIDRGEFFGLLGPSGCGKTTLLRILAGFESPDSGEIHIDGQPMFGVAPYVRPVNMVFQNYAIFPHLNVARNIAFGLRKDRLPRDEVGRRVEEALELIKLAGYGSRDPRGLSGGERQRVALARALIKKPKVLLLDEPLGALDKKLREQMQMELRDLQRSIGITFVFVTHDQDEALTMSDRIAVMSRGRVMEVGSPAALYEQPGTRFVADFLGTMNFFRGRVRETRNGLAMVDTDGLGPVKVLVRDGNITKGDHVTVAIRPENIVIEDVITGVSSTNGIDGVSDPMTNSVPGSMADAAYFGDRAHIYVRVEESHEPVLVTMQNLDGAASIATHGQKPVTLRWSEKSMLLLGAD</sequence>
<dbReference type="GO" id="GO:0015417">
    <property type="term" value="F:ABC-type polyamine transporter activity"/>
    <property type="evidence" value="ECO:0007669"/>
    <property type="project" value="UniProtKB-EC"/>
</dbReference>
<dbReference type="InterPro" id="IPR027417">
    <property type="entry name" value="P-loop_NTPase"/>
</dbReference>
<keyword evidence="6 7" id="KW-0472">Membrane</keyword>